<dbReference type="AlphaFoldDB" id="X1GVT5"/>
<accession>X1GVT5</accession>
<organism evidence="1">
    <name type="scientific">marine sediment metagenome</name>
    <dbReference type="NCBI Taxonomy" id="412755"/>
    <lineage>
        <taxon>unclassified sequences</taxon>
        <taxon>metagenomes</taxon>
        <taxon>ecological metagenomes</taxon>
    </lineage>
</organism>
<feature type="non-terminal residue" evidence="1">
    <location>
        <position position="201"/>
    </location>
</feature>
<gene>
    <name evidence="1" type="ORF">S03H2_51700</name>
</gene>
<proteinExistence type="predicted"/>
<comment type="caution">
    <text evidence="1">The sequence shown here is derived from an EMBL/GenBank/DDBJ whole genome shotgun (WGS) entry which is preliminary data.</text>
</comment>
<evidence type="ECO:0000313" key="1">
    <source>
        <dbReference type="EMBL" id="GAH62016.1"/>
    </source>
</evidence>
<sequence length="201" mass="21784">MVVLSVGLRPPASTKELAEKLGLELNQYGFCEVGGFTPVATSKPGIFTAGVFSGPKDIPESVTEASAAASEASLLLSSTRGSLTVEKQYPPERDVSGEEPRIGVFICHCGINIGDVVDVPSVKEYTSILPNVVLADENLFTCSQDTQQRIKEKIKEYNLNRVVIAFSPCLLVILLLETVGSHIPVENIDISFRVYLLQSER</sequence>
<dbReference type="EMBL" id="BARU01032816">
    <property type="protein sequence ID" value="GAH62016.1"/>
    <property type="molecule type" value="Genomic_DNA"/>
</dbReference>
<reference evidence="1" key="1">
    <citation type="journal article" date="2014" name="Front. Microbiol.">
        <title>High frequency of phylogenetically diverse reductive dehalogenase-homologous genes in deep subseafloor sedimentary metagenomes.</title>
        <authorList>
            <person name="Kawai M."/>
            <person name="Futagami T."/>
            <person name="Toyoda A."/>
            <person name="Takaki Y."/>
            <person name="Nishi S."/>
            <person name="Hori S."/>
            <person name="Arai W."/>
            <person name="Tsubouchi T."/>
            <person name="Morono Y."/>
            <person name="Uchiyama I."/>
            <person name="Ito T."/>
            <person name="Fujiyama A."/>
            <person name="Inagaki F."/>
            <person name="Takami H."/>
        </authorList>
    </citation>
    <scope>NUCLEOTIDE SEQUENCE</scope>
    <source>
        <strain evidence="1">Expedition CK06-06</strain>
    </source>
</reference>
<protein>
    <submittedName>
        <fullName evidence="1">Uncharacterized protein</fullName>
    </submittedName>
</protein>
<name>X1GVT5_9ZZZZ</name>